<evidence type="ECO:0000259" key="1">
    <source>
        <dbReference type="Pfam" id="PF04545"/>
    </source>
</evidence>
<evidence type="ECO:0000313" key="2">
    <source>
        <dbReference type="EMBL" id="MEV0711132.1"/>
    </source>
</evidence>
<feature type="domain" description="RNA polymerase sigma-70 region 4" evidence="1">
    <location>
        <begin position="44"/>
        <end position="88"/>
    </location>
</feature>
<dbReference type="InterPro" id="IPR036388">
    <property type="entry name" value="WH-like_DNA-bd_sf"/>
</dbReference>
<gene>
    <name evidence="2" type="ORF">AB0I48_26545</name>
</gene>
<dbReference type="EMBL" id="JBFAKC010000013">
    <property type="protein sequence ID" value="MEV0711132.1"/>
    <property type="molecule type" value="Genomic_DNA"/>
</dbReference>
<evidence type="ECO:0000313" key="3">
    <source>
        <dbReference type="Proteomes" id="UP001551695"/>
    </source>
</evidence>
<dbReference type="Pfam" id="PF04545">
    <property type="entry name" value="Sigma70_r4"/>
    <property type="match status" value="1"/>
</dbReference>
<dbReference type="Proteomes" id="UP001551695">
    <property type="component" value="Unassembled WGS sequence"/>
</dbReference>
<dbReference type="InterPro" id="IPR013324">
    <property type="entry name" value="RNA_pol_sigma_r3/r4-like"/>
</dbReference>
<organism evidence="2 3">
    <name type="scientific">Nocardia aurea</name>
    <dbReference type="NCBI Taxonomy" id="2144174"/>
    <lineage>
        <taxon>Bacteria</taxon>
        <taxon>Bacillati</taxon>
        <taxon>Actinomycetota</taxon>
        <taxon>Actinomycetes</taxon>
        <taxon>Mycobacteriales</taxon>
        <taxon>Nocardiaceae</taxon>
        <taxon>Nocardia</taxon>
    </lineage>
</organism>
<name>A0ABV3G0C7_9NOCA</name>
<reference evidence="2 3" key="1">
    <citation type="submission" date="2024-06" db="EMBL/GenBank/DDBJ databases">
        <title>The Natural Products Discovery Center: Release of the First 8490 Sequenced Strains for Exploring Actinobacteria Biosynthetic Diversity.</title>
        <authorList>
            <person name="Kalkreuter E."/>
            <person name="Kautsar S.A."/>
            <person name="Yang D."/>
            <person name="Bader C.D."/>
            <person name="Teijaro C.N."/>
            <person name="Fluegel L."/>
            <person name="Davis C.M."/>
            <person name="Simpson J.R."/>
            <person name="Lauterbach L."/>
            <person name="Steele A.D."/>
            <person name="Gui C."/>
            <person name="Meng S."/>
            <person name="Li G."/>
            <person name="Viehrig K."/>
            <person name="Ye F."/>
            <person name="Su P."/>
            <person name="Kiefer A.F."/>
            <person name="Nichols A."/>
            <person name="Cepeda A.J."/>
            <person name="Yan W."/>
            <person name="Fan B."/>
            <person name="Jiang Y."/>
            <person name="Adhikari A."/>
            <person name="Zheng C.-J."/>
            <person name="Schuster L."/>
            <person name="Cowan T.M."/>
            <person name="Smanski M.J."/>
            <person name="Chevrette M.G."/>
            <person name="De Carvalho L.P.S."/>
            <person name="Shen B."/>
        </authorList>
    </citation>
    <scope>NUCLEOTIDE SEQUENCE [LARGE SCALE GENOMIC DNA]</scope>
    <source>
        <strain evidence="2 3">NPDC050403</strain>
    </source>
</reference>
<dbReference type="Gene3D" id="1.10.10.10">
    <property type="entry name" value="Winged helix-like DNA-binding domain superfamily/Winged helix DNA-binding domain"/>
    <property type="match status" value="1"/>
</dbReference>
<dbReference type="RefSeq" id="WP_357787318.1">
    <property type="nucleotide sequence ID" value="NZ_JBFAKC010000013.1"/>
</dbReference>
<proteinExistence type="predicted"/>
<keyword evidence="3" id="KW-1185">Reference proteome</keyword>
<sequence>MTASRDAVEPELLDDVAGDISFELEEINELLAELIEWQGERRRRDAEIVALRLGVSGERPETLARIGARFDLARDRVRQLHTRAVGQLLRDAQATGHRAAGVFAARYPLDARDQGLVRALLIETYATDTDLAANELSYLKLRLAGHAPEDAKRVAGYVMQRIMAWQKKTRRRLAKLHETESTGALSSWLSQVDWPASGAAAALPTRSARTVDGDDDARGRFYLGKVGREVAFDSALEARLFQELTASEAVETFQEEPGAVEYDIDGVRRVGYPSVVVRLRDGRVVLVDVQPLGHVGFHVHRVRSAAARRYAHANGWGWLIWTGSRTGVADLLGRKVDAGVENRVREMLDSGPVFWSTLRPVLDETGMELTDFIALVLRNDWRWDRAPFRLRAAGEPRAV</sequence>
<dbReference type="PRINTS" id="PR00046">
    <property type="entry name" value="SIGMA70FCT"/>
</dbReference>
<dbReference type="InterPro" id="IPR000943">
    <property type="entry name" value="RNA_pol_sigma70"/>
</dbReference>
<dbReference type="InterPro" id="IPR007630">
    <property type="entry name" value="RNA_pol_sigma70_r4"/>
</dbReference>
<comment type="caution">
    <text evidence="2">The sequence shown here is derived from an EMBL/GenBank/DDBJ whole genome shotgun (WGS) entry which is preliminary data.</text>
</comment>
<protein>
    <submittedName>
        <fullName evidence="2">Sigma factor-like helix-turn-helix DNA-binding protein</fullName>
    </submittedName>
</protein>
<accession>A0ABV3G0C7</accession>
<dbReference type="SUPFAM" id="SSF88659">
    <property type="entry name" value="Sigma3 and sigma4 domains of RNA polymerase sigma factors"/>
    <property type="match status" value="1"/>
</dbReference>